<proteinExistence type="predicted"/>
<dbReference type="Proteomes" id="UP000093694">
    <property type="component" value="Unassembled WGS sequence"/>
</dbReference>
<evidence type="ECO:0008006" key="5">
    <source>
        <dbReference type="Google" id="ProtNLM"/>
    </source>
</evidence>
<evidence type="ECO:0000313" key="4">
    <source>
        <dbReference type="Proteomes" id="UP000093694"/>
    </source>
</evidence>
<dbReference type="PATRIC" id="fig|1705578.3.peg.1981"/>
<evidence type="ECO:0000313" key="1">
    <source>
        <dbReference type="EMBL" id="OAA91321.1"/>
    </source>
</evidence>
<keyword evidence="4" id="KW-1185">Reference proteome</keyword>
<accession>A0A170NL44</accession>
<dbReference type="EMBL" id="LITQ01000026">
    <property type="protein sequence ID" value="OAA91321.1"/>
    <property type="molecule type" value="Genomic_DNA"/>
</dbReference>
<organism evidence="1 3">
    <name type="scientific">Clostridium coskatii</name>
    <dbReference type="NCBI Taxonomy" id="1705578"/>
    <lineage>
        <taxon>Bacteria</taxon>
        <taxon>Bacillati</taxon>
        <taxon>Bacillota</taxon>
        <taxon>Clostridia</taxon>
        <taxon>Eubacteriales</taxon>
        <taxon>Clostridiaceae</taxon>
        <taxon>Clostridium</taxon>
    </lineage>
</organism>
<evidence type="ECO:0000313" key="3">
    <source>
        <dbReference type="Proteomes" id="UP000077384"/>
    </source>
</evidence>
<reference evidence="1 3" key="1">
    <citation type="journal article" date="2015" name="Biotechnol. Bioeng.">
        <title>Genome sequence and phenotypic characterization of Caulobacter segnis.</title>
        <authorList>
            <person name="Patel S."/>
            <person name="Fletcher B."/>
            <person name="Scott D.C."/>
            <person name="Ely B."/>
        </authorList>
    </citation>
    <scope>NUCLEOTIDE SEQUENCE [LARGE SCALE GENOMIC DNA]</scope>
    <source>
        <strain evidence="1 3">PS02</strain>
    </source>
</reference>
<evidence type="ECO:0000313" key="2">
    <source>
        <dbReference type="EMBL" id="OBR93953.1"/>
    </source>
</evidence>
<reference evidence="2 4" key="2">
    <citation type="journal article" date="2016" name="Front. Microbiol.">
        <title>Industrial Acetogenic Biocatalysts: A Comparative Metabolic and Genomic Analysis.</title>
        <authorList>
            <person name="Bengelsdorf F."/>
            <person name="Poehlein A."/>
            <person name="Sonja S."/>
            <person name="Erz C."/>
            <person name="Hummel T."/>
            <person name="Hoffmeister S."/>
            <person name="Daniel R."/>
            <person name="Durre P."/>
        </authorList>
    </citation>
    <scope>NUCLEOTIDE SEQUENCE [LARGE SCALE GENOMIC DNA]</scope>
    <source>
        <strain evidence="2 4">PTA-10522</strain>
    </source>
</reference>
<comment type="caution">
    <text evidence="1">The sequence shown here is derived from an EMBL/GenBank/DDBJ whole genome shotgun (WGS) entry which is preliminary data.</text>
</comment>
<protein>
    <recommendedName>
        <fullName evidence="5">SprT-like family protein</fullName>
    </recommendedName>
</protein>
<dbReference type="AlphaFoldDB" id="A0A170NL44"/>
<dbReference type="RefSeq" id="WP_063601810.1">
    <property type="nucleotide sequence ID" value="NZ_LITQ01000026.1"/>
</dbReference>
<sequence>MDGIKDQLLLDKLLKQVYKTLKKKMFPRKHIKLLHGDVDIAIKEMDSIVMGCYENEPVGNYRYKHHIFINLEIIKDYTESNWGKRYFKQRIKDTIAHELIHAYVFEEYEGFCDIENTYLDGSPIFLSILAYLNLPSGYKSWKSFIRTDLYKKIKQCNTFEKVEHMLFRTVLAYEKKFRELERIVDNNKKILVANFFEFANGYTTGVKGYSTVTFNDNGFLCKSNSFQIGAYTDISKLNALIKKKIVNNSFEYKFCGKFECNTTEDKRSKLHLQSMNI</sequence>
<dbReference type="Proteomes" id="UP000077384">
    <property type="component" value="Unassembled WGS sequence"/>
</dbReference>
<gene>
    <name evidence="2" type="ORF">CLCOS_20890</name>
    <name evidence="1" type="ORF">WX73_01731</name>
</gene>
<dbReference type="EMBL" id="LROR01000049">
    <property type="protein sequence ID" value="OBR93953.1"/>
    <property type="molecule type" value="Genomic_DNA"/>
</dbReference>
<name>A0A170NL44_9CLOT</name>